<evidence type="ECO:0000313" key="1">
    <source>
        <dbReference type="EMBL" id="VYT95825.1"/>
    </source>
</evidence>
<evidence type="ECO:0008006" key="2">
    <source>
        <dbReference type="Google" id="ProtNLM"/>
    </source>
</evidence>
<dbReference type="GO" id="GO:0003676">
    <property type="term" value="F:nucleic acid binding"/>
    <property type="evidence" value="ECO:0007669"/>
    <property type="project" value="InterPro"/>
</dbReference>
<dbReference type="InterPro" id="IPR012337">
    <property type="entry name" value="RNaseH-like_sf"/>
</dbReference>
<protein>
    <recommendedName>
        <fullName evidence="2">3'-5' exonuclease</fullName>
    </recommendedName>
</protein>
<name>A0A6N3ATJ3_9ACTN</name>
<dbReference type="AlphaFoldDB" id="A0A6N3ATJ3"/>
<dbReference type="RefSeq" id="WP_156848643.1">
    <property type="nucleotide sequence ID" value="NZ_CACRTN010000012.1"/>
</dbReference>
<proteinExistence type="predicted"/>
<dbReference type="EMBL" id="CACRTN010000012">
    <property type="protein sequence ID" value="VYT95825.1"/>
    <property type="molecule type" value="Genomic_DNA"/>
</dbReference>
<organism evidence="1">
    <name type="scientific">Collinsella intestinalis</name>
    <dbReference type="NCBI Taxonomy" id="147207"/>
    <lineage>
        <taxon>Bacteria</taxon>
        <taxon>Bacillati</taxon>
        <taxon>Actinomycetota</taxon>
        <taxon>Coriobacteriia</taxon>
        <taxon>Coriobacteriales</taxon>
        <taxon>Coriobacteriaceae</taxon>
        <taxon>Collinsella</taxon>
    </lineage>
</organism>
<dbReference type="InterPro" id="IPR036397">
    <property type="entry name" value="RNaseH_sf"/>
</dbReference>
<dbReference type="Gene3D" id="3.30.420.10">
    <property type="entry name" value="Ribonuclease H-like superfamily/Ribonuclease H"/>
    <property type="match status" value="1"/>
</dbReference>
<dbReference type="SUPFAM" id="SSF53098">
    <property type="entry name" value="Ribonuclease H-like"/>
    <property type="match status" value="1"/>
</dbReference>
<accession>A0A6N3ATJ3</accession>
<reference evidence="1" key="1">
    <citation type="submission" date="2019-11" db="EMBL/GenBank/DDBJ databases">
        <authorList>
            <person name="Feng L."/>
        </authorList>
    </citation>
    <scope>NUCLEOTIDE SEQUENCE</scope>
    <source>
        <strain evidence="1">CintestinalisLFYP54</strain>
    </source>
</reference>
<gene>
    <name evidence="1" type="ORF">CILFYP54_00386</name>
</gene>
<sequence length="210" mass="22198">MNTEMTSNNNGLICLAIDATGPRPDDEILSASIVDAGGRVIYQSMVRPMHLDDWDSGESAITPADVADAPLIGDCMPDIQRVVDSADEVVCYDAGPTLRLLRAAGVEVPQCKVVDVSDCFARTVASMEGSGRVQRLSLAEAVSMVLGGERVSVWGSESASLATLAVLKWSDAAALELAQQSFLKRWTVDPVLIGEARATATAFSQTRGLA</sequence>